<sequence length="429" mass="46959">MEIFALLEKVCVLTTLAFVLTRTRLFSHLRRRRLPARDQAIALIVFLAMGMMEEAVSHQSCLMNARIVTACAAGLVAGPWIGLLVGAAVTGLACECDHFPMPAIGISMVCAGLIGGCLHCWRPSVALRPLTGFALGVGTSLTRYILALALHPITHTYRPAEPLGTELIKAVVQGAGVALILIVLEEVRERDSCVRAASMAEVRALRARMDPHFLFNALNTLSALSMTEPDAVPNASSRLACFLRASLDQDERLLIPLSEELDVVDAYLDIEALRFGHRLRIERDVEPGLLGVLVPPFILQPLVENAVRHGLQPRPRGGTIRLAARAHGDFMDLCVSDDGVGAAIDVKRKVERSDDFRTHALGLMHRRLRHLYADAFAFDFTSSPGCGASAAIRLPLLPIESRLRIAIETQRRSAFPFSQEQTHDLSRNH</sequence>
<dbReference type="PANTHER" id="PTHR34220">
    <property type="entry name" value="SENSOR HISTIDINE KINASE YPDA"/>
    <property type="match status" value="1"/>
</dbReference>
<dbReference type="AlphaFoldDB" id="A0A402D3D0"/>
<dbReference type="InterPro" id="IPR036890">
    <property type="entry name" value="HATPase_C_sf"/>
</dbReference>
<dbReference type="InterPro" id="IPR010559">
    <property type="entry name" value="Sig_transdc_His_kin_internal"/>
</dbReference>
<dbReference type="PANTHER" id="PTHR34220:SF7">
    <property type="entry name" value="SENSOR HISTIDINE KINASE YPDA"/>
    <property type="match status" value="1"/>
</dbReference>
<keyword evidence="4" id="KW-0812">Transmembrane</keyword>
<dbReference type="Proteomes" id="UP000287394">
    <property type="component" value="Chromosome"/>
</dbReference>
<organism evidence="11 12">
    <name type="scientific">Capsulimonas corticalis</name>
    <dbReference type="NCBI Taxonomy" id="2219043"/>
    <lineage>
        <taxon>Bacteria</taxon>
        <taxon>Bacillati</taxon>
        <taxon>Armatimonadota</taxon>
        <taxon>Armatimonadia</taxon>
        <taxon>Capsulimonadales</taxon>
        <taxon>Capsulimonadaceae</taxon>
        <taxon>Capsulimonas</taxon>
    </lineage>
</organism>
<dbReference type="RefSeq" id="WP_119324004.1">
    <property type="nucleotide sequence ID" value="NZ_AP025739.1"/>
</dbReference>
<reference evidence="11 12" key="1">
    <citation type="journal article" date="2019" name="Int. J. Syst. Evol. Microbiol.">
        <title>Capsulimonas corticalis gen. nov., sp. nov., an aerobic capsulated bacterium, of a novel bacterial order, Capsulimonadales ord. nov., of the class Armatimonadia of the phylum Armatimonadetes.</title>
        <authorList>
            <person name="Li J."/>
            <person name="Kudo C."/>
            <person name="Tonouchi A."/>
        </authorList>
    </citation>
    <scope>NUCLEOTIDE SEQUENCE [LARGE SCALE GENOMIC DNA]</scope>
    <source>
        <strain evidence="11 12">AX-7</strain>
    </source>
</reference>
<protein>
    <submittedName>
        <fullName evidence="11">Uncharacterized protein</fullName>
    </submittedName>
</protein>
<proteinExistence type="predicted"/>
<dbReference type="GO" id="GO:0071555">
    <property type="term" value="P:cell wall organization"/>
    <property type="evidence" value="ECO:0007669"/>
    <property type="project" value="InterPro"/>
</dbReference>
<keyword evidence="9" id="KW-0902">Two-component regulatory system</keyword>
<dbReference type="Pfam" id="PF07694">
    <property type="entry name" value="5TM-5TMR_LYT"/>
    <property type="match status" value="1"/>
</dbReference>
<dbReference type="EMBL" id="AP025739">
    <property type="protein sequence ID" value="BDI28548.1"/>
    <property type="molecule type" value="Genomic_DNA"/>
</dbReference>
<evidence type="ECO:0000256" key="5">
    <source>
        <dbReference type="ARBA" id="ARBA00022741"/>
    </source>
</evidence>
<keyword evidence="10" id="KW-0472">Membrane</keyword>
<evidence type="ECO:0000313" key="11">
    <source>
        <dbReference type="EMBL" id="BDI28548.1"/>
    </source>
</evidence>
<keyword evidence="2" id="KW-1003">Cell membrane</keyword>
<evidence type="ECO:0000256" key="4">
    <source>
        <dbReference type="ARBA" id="ARBA00022692"/>
    </source>
</evidence>
<dbReference type="SUPFAM" id="SSF55874">
    <property type="entry name" value="ATPase domain of HSP90 chaperone/DNA topoisomerase II/histidine kinase"/>
    <property type="match status" value="1"/>
</dbReference>
<keyword evidence="7" id="KW-0067">ATP-binding</keyword>
<dbReference type="Gene3D" id="3.30.565.10">
    <property type="entry name" value="Histidine kinase-like ATPase, C-terminal domain"/>
    <property type="match status" value="1"/>
</dbReference>
<evidence type="ECO:0000256" key="1">
    <source>
        <dbReference type="ARBA" id="ARBA00004651"/>
    </source>
</evidence>
<keyword evidence="3" id="KW-0808">Transferase</keyword>
<name>A0A402D3D0_9BACT</name>
<dbReference type="Pfam" id="PF06580">
    <property type="entry name" value="His_kinase"/>
    <property type="match status" value="1"/>
</dbReference>
<keyword evidence="12" id="KW-1185">Reference proteome</keyword>
<dbReference type="GO" id="GO:0005886">
    <property type="term" value="C:plasma membrane"/>
    <property type="evidence" value="ECO:0007669"/>
    <property type="project" value="UniProtKB-SubCell"/>
</dbReference>
<comment type="subcellular location">
    <subcellularLocation>
        <location evidence="1">Cell membrane</location>
        <topology evidence="1">Multi-pass membrane protein</topology>
    </subcellularLocation>
</comment>
<dbReference type="OrthoDB" id="9809348at2"/>
<evidence type="ECO:0000256" key="9">
    <source>
        <dbReference type="ARBA" id="ARBA00023012"/>
    </source>
</evidence>
<gene>
    <name evidence="11" type="ORF">CCAX7_005990</name>
</gene>
<dbReference type="GO" id="GO:0005524">
    <property type="term" value="F:ATP binding"/>
    <property type="evidence" value="ECO:0007669"/>
    <property type="project" value="UniProtKB-KW"/>
</dbReference>
<dbReference type="InterPro" id="IPR050640">
    <property type="entry name" value="Bact_2-comp_sensor_kinase"/>
</dbReference>
<evidence type="ECO:0000256" key="6">
    <source>
        <dbReference type="ARBA" id="ARBA00022777"/>
    </source>
</evidence>
<accession>A0A402D3D0</accession>
<keyword evidence="6" id="KW-0418">Kinase</keyword>
<dbReference type="InterPro" id="IPR011620">
    <property type="entry name" value="Sig_transdc_His_kinase_LytS_TM"/>
</dbReference>
<evidence type="ECO:0000256" key="8">
    <source>
        <dbReference type="ARBA" id="ARBA00022989"/>
    </source>
</evidence>
<keyword evidence="8" id="KW-1133">Transmembrane helix</keyword>
<dbReference type="GO" id="GO:0000155">
    <property type="term" value="F:phosphorelay sensor kinase activity"/>
    <property type="evidence" value="ECO:0007669"/>
    <property type="project" value="InterPro"/>
</dbReference>
<dbReference type="KEGG" id="ccot:CCAX7_005990"/>
<keyword evidence="5" id="KW-0547">Nucleotide-binding</keyword>
<evidence type="ECO:0000256" key="2">
    <source>
        <dbReference type="ARBA" id="ARBA00022475"/>
    </source>
</evidence>
<evidence type="ECO:0000256" key="7">
    <source>
        <dbReference type="ARBA" id="ARBA00022840"/>
    </source>
</evidence>
<evidence type="ECO:0000313" key="12">
    <source>
        <dbReference type="Proteomes" id="UP000287394"/>
    </source>
</evidence>
<evidence type="ECO:0000256" key="10">
    <source>
        <dbReference type="ARBA" id="ARBA00023136"/>
    </source>
</evidence>
<evidence type="ECO:0000256" key="3">
    <source>
        <dbReference type="ARBA" id="ARBA00022679"/>
    </source>
</evidence>